<sequence>MSNKHIPSQTHSFVVSDVTYEVHTLDTRSGAPEFELYCRSPKIEDLSYMVELSGAKLTRPIYKSDHYAVARFLVKDLEFVLVELGKAVAQAHRLATFLPEVKKEAAIFVPSSNFTEVVYATRDGIRSVVAMRPITAGKIIRALANDSDVEWVQVLNDKAVASFRSDEIIFHGDK</sequence>
<proteinExistence type="predicted"/>
<accession>A0A6J5L131</accession>
<evidence type="ECO:0000313" key="1">
    <source>
        <dbReference type="EMBL" id="CAB4127285.1"/>
    </source>
</evidence>
<organism evidence="1">
    <name type="scientific">uncultured Caudovirales phage</name>
    <dbReference type="NCBI Taxonomy" id="2100421"/>
    <lineage>
        <taxon>Viruses</taxon>
        <taxon>Duplodnaviria</taxon>
        <taxon>Heunggongvirae</taxon>
        <taxon>Uroviricota</taxon>
        <taxon>Caudoviricetes</taxon>
        <taxon>Peduoviridae</taxon>
        <taxon>Maltschvirus</taxon>
        <taxon>Maltschvirus maltsch</taxon>
    </lineage>
</organism>
<name>A0A6J5L131_9CAUD</name>
<gene>
    <name evidence="1" type="ORF">UFOVP75_120</name>
</gene>
<reference evidence="1" key="1">
    <citation type="submission" date="2020-04" db="EMBL/GenBank/DDBJ databases">
        <authorList>
            <person name="Chiriac C."/>
            <person name="Salcher M."/>
            <person name="Ghai R."/>
            <person name="Kavagutti S V."/>
        </authorList>
    </citation>
    <scope>NUCLEOTIDE SEQUENCE</scope>
</reference>
<dbReference type="EMBL" id="LR796209">
    <property type="protein sequence ID" value="CAB4127285.1"/>
    <property type="molecule type" value="Genomic_DNA"/>
</dbReference>
<protein>
    <submittedName>
        <fullName evidence="1">Uncharacterized protein</fullName>
    </submittedName>
</protein>